<sequence length="677" mass="77831">MTDFAPVIPTYDGEEHVFAAFHHMVKALGASKNLTDDVRRLVADLDTLLSTGTRTPERREGETREVEEQLEFAQKKVMRWESNRSMIWALGREEAADYLQAVYEIQRLTESLTSLLSNGGGKQKELLDQANSVLHMAMVRLEEELIYILSKKKQSFKPECVSSHSCDEDVSSDVSIVSTEDESIEETSRRNSGGTEREDHKVDLIHPSVISDIKSIANVMFASHYDQEFCDTFVSFWKDALDEYFVALRVEKLSIEELCKMESKQLCSKIRKWNRAMEFIIKVYLPSEKRLFDQVFGEFGSTYKTCFIEASRGSMLDLLNFGEAVVIGPRETDKLFTLLDMYEVLSNLIPDIDTLFSEEAGSFLGAEFHQLMIRLGGTVKATLLKFEHDVASHPSITPFPAGGIHHVTKYVMNYVKTLAEYSETLNLLLRVQSGEDTVLNGQNICSDDFCPLAFHLQLLTSNLESNIDHKSRLYRDASLKHIFMMNNIHYMVRKVSGSALEEFYGVEWIREYTRKFQQHETSYERATWSPILSLLRDDGNNRREILRDRLRRFNIAFEEVYKCQTTWSIPDHELRKDLRISTSQKVIQAYRPFTGTKSAIIGEKYIKYSADELENHILDLFEGPPAPLHNPRRRLTFSKIGLKRDALSFLLISDLLSFVLVYVMELLFQSSPYLGNN</sequence>
<proteinExistence type="predicted"/>
<protein>
    <submittedName>
        <fullName evidence="1">Uncharacterized protein</fullName>
    </submittedName>
</protein>
<name>A0ACC0LKL1_RHOML</name>
<keyword evidence="2" id="KW-1185">Reference proteome</keyword>
<dbReference type="Proteomes" id="UP001062846">
    <property type="component" value="Chromosome 12"/>
</dbReference>
<evidence type="ECO:0000313" key="2">
    <source>
        <dbReference type="Proteomes" id="UP001062846"/>
    </source>
</evidence>
<evidence type="ECO:0000313" key="1">
    <source>
        <dbReference type="EMBL" id="KAI8528786.1"/>
    </source>
</evidence>
<comment type="caution">
    <text evidence="1">The sequence shown here is derived from an EMBL/GenBank/DDBJ whole genome shotgun (WGS) entry which is preliminary data.</text>
</comment>
<organism evidence="1 2">
    <name type="scientific">Rhododendron molle</name>
    <name type="common">Chinese azalea</name>
    <name type="synonym">Azalea mollis</name>
    <dbReference type="NCBI Taxonomy" id="49168"/>
    <lineage>
        <taxon>Eukaryota</taxon>
        <taxon>Viridiplantae</taxon>
        <taxon>Streptophyta</taxon>
        <taxon>Embryophyta</taxon>
        <taxon>Tracheophyta</taxon>
        <taxon>Spermatophyta</taxon>
        <taxon>Magnoliopsida</taxon>
        <taxon>eudicotyledons</taxon>
        <taxon>Gunneridae</taxon>
        <taxon>Pentapetalae</taxon>
        <taxon>asterids</taxon>
        <taxon>Ericales</taxon>
        <taxon>Ericaceae</taxon>
        <taxon>Ericoideae</taxon>
        <taxon>Rhodoreae</taxon>
        <taxon>Rhododendron</taxon>
    </lineage>
</organism>
<dbReference type="EMBL" id="CM046399">
    <property type="protein sequence ID" value="KAI8528786.1"/>
    <property type="molecule type" value="Genomic_DNA"/>
</dbReference>
<gene>
    <name evidence="1" type="ORF">RHMOL_Rhmol12G0174600</name>
</gene>
<reference evidence="1" key="1">
    <citation type="submission" date="2022-02" db="EMBL/GenBank/DDBJ databases">
        <title>Plant Genome Project.</title>
        <authorList>
            <person name="Zhang R.-G."/>
        </authorList>
    </citation>
    <scope>NUCLEOTIDE SEQUENCE</scope>
    <source>
        <strain evidence="1">AT1</strain>
    </source>
</reference>
<accession>A0ACC0LKL1</accession>